<keyword evidence="6 7" id="KW-0472">Membrane</keyword>
<protein>
    <submittedName>
        <fullName evidence="8">GlsB/YeaQ/YmgE family stress response membrane protein</fullName>
    </submittedName>
</protein>
<keyword evidence="4 7" id="KW-0812">Transmembrane</keyword>
<organism evidence="8 9">
    <name type="scientific">Neptunomonas marina</name>
    <dbReference type="NCBI Taxonomy" id="1815562"/>
    <lineage>
        <taxon>Bacteria</taxon>
        <taxon>Pseudomonadati</taxon>
        <taxon>Pseudomonadota</taxon>
        <taxon>Gammaproteobacteria</taxon>
        <taxon>Oceanospirillales</taxon>
        <taxon>Oceanospirillaceae</taxon>
        <taxon>Neptunomonas</taxon>
    </lineage>
</organism>
<dbReference type="Proteomes" id="UP000282818">
    <property type="component" value="Unassembled WGS sequence"/>
</dbReference>
<dbReference type="InterPro" id="IPR007341">
    <property type="entry name" value="Transgly_assoc"/>
</dbReference>
<keyword evidence="9" id="KW-1185">Reference proteome</keyword>
<evidence type="ECO:0000256" key="6">
    <source>
        <dbReference type="ARBA" id="ARBA00023136"/>
    </source>
</evidence>
<evidence type="ECO:0000313" key="8">
    <source>
        <dbReference type="EMBL" id="RVU29765.1"/>
    </source>
</evidence>
<dbReference type="PANTHER" id="PTHR33884:SF4">
    <property type="entry name" value="UPF0410 PROTEIN YEAQ"/>
    <property type="match status" value="1"/>
</dbReference>
<comment type="caution">
    <text evidence="8">The sequence shown here is derived from an EMBL/GenBank/DDBJ whole genome shotgun (WGS) entry which is preliminary data.</text>
</comment>
<evidence type="ECO:0000256" key="4">
    <source>
        <dbReference type="ARBA" id="ARBA00022692"/>
    </source>
</evidence>
<dbReference type="EMBL" id="SACQ01000007">
    <property type="protein sequence ID" value="RVU29765.1"/>
    <property type="molecule type" value="Genomic_DNA"/>
</dbReference>
<evidence type="ECO:0000256" key="2">
    <source>
        <dbReference type="ARBA" id="ARBA00011006"/>
    </source>
</evidence>
<comment type="subcellular location">
    <subcellularLocation>
        <location evidence="1">Cell membrane</location>
        <topology evidence="1">Multi-pass membrane protein</topology>
    </subcellularLocation>
</comment>
<evidence type="ECO:0000256" key="1">
    <source>
        <dbReference type="ARBA" id="ARBA00004651"/>
    </source>
</evidence>
<evidence type="ECO:0000256" key="5">
    <source>
        <dbReference type="ARBA" id="ARBA00022989"/>
    </source>
</evidence>
<proteinExistence type="inferred from homology"/>
<dbReference type="PANTHER" id="PTHR33884">
    <property type="entry name" value="UPF0410 PROTEIN YMGE"/>
    <property type="match status" value="1"/>
</dbReference>
<comment type="similarity">
    <text evidence="2">Belongs to the UPF0410 family.</text>
</comment>
<feature type="transmembrane region" description="Helical" evidence="7">
    <location>
        <begin position="60"/>
        <end position="80"/>
    </location>
</feature>
<evidence type="ECO:0000313" key="9">
    <source>
        <dbReference type="Proteomes" id="UP000282818"/>
    </source>
</evidence>
<dbReference type="Pfam" id="PF04226">
    <property type="entry name" value="Transgly_assoc"/>
    <property type="match status" value="1"/>
</dbReference>
<sequence length="89" mass="9080">MGILSWIIMGLLAGAVAKWLMPGKDPGGCFMTMLLGIAGGIVGGYVGAELGFGKVDSFSLGSFGLAIAGAVLLLVIYRLVADKKDSSDE</sequence>
<reference evidence="8 9" key="1">
    <citation type="submission" date="2019-01" db="EMBL/GenBank/DDBJ databases">
        <authorList>
            <person name="Chen W.-M."/>
        </authorList>
    </citation>
    <scope>NUCLEOTIDE SEQUENCE [LARGE SCALE GENOMIC DNA]</scope>
    <source>
        <strain evidence="8 9">HPM-16</strain>
    </source>
</reference>
<keyword evidence="5 7" id="KW-1133">Transmembrane helix</keyword>
<evidence type="ECO:0000256" key="3">
    <source>
        <dbReference type="ARBA" id="ARBA00022475"/>
    </source>
</evidence>
<feature type="transmembrane region" description="Helical" evidence="7">
    <location>
        <begin position="6"/>
        <end position="21"/>
    </location>
</feature>
<dbReference type="RefSeq" id="WP_127695048.1">
    <property type="nucleotide sequence ID" value="NZ_SACQ01000007.1"/>
</dbReference>
<feature type="transmembrane region" description="Helical" evidence="7">
    <location>
        <begin position="28"/>
        <end position="48"/>
    </location>
</feature>
<keyword evidence="3" id="KW-1003">Cell membrane</keyword>
<dbReference type="GO" id="GO:0005886">
    <property type="term" value="C:plasma membrane"/>
    <property type="evidence" value="ECO:0007669"/>
    <property type="project" value="UniProtKB-SubCell"/>
</dbReference>
<accession>A0A437Q5I5</accession>
<evidence type="ECO:0000256" key="7">
    <source>
        <dbReference type="SAM" id="Phobius"/>
    </source>
</evidence>
<gene>
    <name evidence="8" type="ORF">EOE65_14535</name>
</gene>
<name>A0A437Q5I5_9GAMM</name>
<dbReference type="AlphaFoldDB" id="A0A437Q5I5"/>